<accession>A0A2I2EZV4</accession>
<dbReference type="STRING" id="41067.A0A2I2EZV4"/>
<evidence type="ECO:0000259" key="7">
    <source>
        <dbReference type="PROSITE" id="PS50048"/>
    </source>
</evidence>
<dbReference type="Pfam" id="PF04082">
    <property type="entry name" value="Fungal_trans"/>
    <property type="match status" value="1"/>
</dbReference>
<protein>
    <recommendedName>
        <fullName evidence="7">Zn(2)-C6 fungal-type domain-containing protein</fullName>
    </recommendedName>
</protein>
<dbReference type="GO" id="GO:0000981">
    <property type="term" value="F:DNA-binding transcription factor activity, RNA polymerase II-specific"/>
    <property type="evidence" value="ECO:0007669"/>
    <property type="project" value="InterPro"/>
</dbReference>
<dbReference type="GO" id="GO:0006351">
    <property type="term" value="P:DNA-templated transcription"/>
    <property type="evidence" value="ECO:0007669"/>
    <property type="project" value="InterPro"/>
</dbReference>
<organism evidence="8 9">
    <name type="scientific">Aspergillus candidus</name>
    <dbReference type="NCBI Taxonomy" id="41067"/>
    <lineage>
        <taxon>Eukaryota</taxon>
        <taxon>Fungi</taxon>
        <taxon>Dikarya</taxon>
        <taxon>Ascomycota</taxon>
        <taxon>Pezizomycotina</taxon>
        <taxon>Eurotiomycetes</taxon>
        <taxon>Eurotiomycetidae</taxon>
        <taxon>Eurotiales</taxon>
        <taxon>Aspergillaceae</taxon>
        <taxon>Aspergillus</taxon>
        <taxon>Aspergillus subgen. Circumdati</taxon>
    </lineage>
</organism>
<name>A0A2I2EZV4_ASPCN</name>
<dbReference type="PANTHER" id="PTHR47424:SF9">
    <property type="entry name" value="TAH-2"/>
    <property type="match status" value="1"/>
</dbReference>
<dbReference type="InterPro" id="IPR051127">
    <property type="entry name" value="Fungal_SecMet_Regulators"/>
</dbReference>
<dbReference type="CDD" id="cd12148">
    <property type="entry name" value="fungal_TF_MHR"/>
    <property type="match status" value="1"/>
</dbReference>
<keyword evidence="9" id="KW-1185">Reference proteome</keyword>
<keyword evidence="2" id="KW-0805">Transcription regulation</keyword>
<dbReference type="GO" id="GO:0000435">
    <property type="term" value="P:positive regulation of transcription from RNA polymerase II promoter by galactose"/>
    <property type="evidence" value="ECO:0007669"/>
    <property type="project" value="TreeGrafter"/>
</dbReference>
<dbReference type="RefSeq" id="XP_024667900.1">
    <property type="nucleotide sequence ID" value="XM_024818155.1"/>
</dbReference>
<sequence length="671" mass="73347">MPRAKVDPKNRQRADKACLACRAAKKRCSGTFPCLKCVRTGRADSCAASVQLQTPSPWSGNTRVRNATAILDADLHDAVAAPTLRCATPPLQTPIQTSDHPGSLSPEAPHRTHPRMLRNLQGERVYIGKAASLSFLQLLRDTVTQYIGPSQFSHSLKREDMLEAETPQDALPPFQESDLDGDRREAFLLAYKTATSGFVDVLSDEETARVFQKPAVLQEPAKYLDTQTALRDIMIAIGAQCTKSDSMTTRAERFFFSRAQARAFTGMLENPSLEIVRLFLLMSFYMLGACRRNAAFMYLGVAVRAAVALGLHIPDSSAAAATEESQRACIWMSLCILDLLISSILGRPPATACLRTEGGSTWLEHGPTQIRQDLVASYRMSRILDEIIVRLYSEKAASADAAASILGKLTRWSDSLPASLLAPPGTDCARPAAQQHIVGSLHIACSYHFAVIIVTRPFLISVLGIRLARFQPASTGSLGLPPEALQDDPAHAQLASACVDSALYMIQTCMEVHESNLLLGNMCILKAFVFAAALVLGFSLFAQHEVNTTVEDAFHGAIRILHALSQQSAQAGHYHEILTLLKNAISEQRQRLVHRPPQRNRYVSKLFSLKRDRDPASEEVPASVGENASGMTTPSQANLLDSLMDGGLFCDWDGMELPSWDSFPFTEDVLS</sequence>
<dbReference type="SMART" id="SM00906">
    <property type="entry name" value="Fungal_trans"/>
    <property type="match status" value="1"/>
</dbReference>
<keyword evidence="5" id="KW-0539">Nucleus</keyword>
<dbReference type="PROSITE" id="PS50048">
    <property type="entry name" value="ZN2_CY6_FUNGAL_2"/>
    <property type="match status" value="1"/>
</dbReference>
<dbReference type="PANTHER" id="PTHR47424">
    <property type="entry name" value="REGULATORY PROTEIN GAL4"/>
    <property type="match status" value="1"/>
</dbReference>
<keyword evidence="4" id="KW-0804">Transcription</keyword>
<keyword evidence="1" id="KW-0479">Metal-binding</keyword>
<dbReference type="EMBL" id="KZ559192">
    <property type="protein sequence ID" value="PLB33888.1"/>
    <property type="molecule type" value="Genomic_DNA"/>
</dbReference>
<dbReference type="InterPro" id="IPR036864">
    <property type="entry name" value="Zn2-C6_fun-type_DNA-bd_sf"/>
</dbReference>
<dbReference type="SMART" id="SM00066">
    <property type="entry name" value="GAL4"/>
    <property type="match status" value="1"/>
</dbReference>
<gene>
    <name evidence="8" type="ORF">BDW47DRAFT_134720</name>
</gene>
<dbReference type="GO" id="GO:0008270">
    <property type="term" value="F:zinc ion binding"/>
    <property type="evidence" value="ECO:0007669"/>
    <property type="project" value="InterPro"/>
</dbReference>
<evidence type="ECO:0000313" key="8">
    <source>
        <dbReference type="EMBL" id="PLB33888.1"/>
    </source>
</evidence>
<dbReference type="CDD" id="cd00067">
    <property type="entry name" value="GAL4"/>
    <property type="match status" value="1"/>
</dbReference>
<dbReference type="InterPro" id="IPR001138">
    <property type="entry name" value="Zn2Cys6_DnaBD"/>
</dbReference>
<dbReference type="GO" id="GO:0000978">
    <property type="term" value="F:RNA polymerase II cis-regulatory region sequence-specific DNA binding"/>
    <property type="evidence" value="ECO:0007669"/>
    <property type="project" value="TreeGrafter"/>
</dbReference>
<dbReference type="PROSITE" id="PS00463">
    <property type="entry name" value="ZN2_CY6_FUNGAL_1"/>
    <property type="match status" value="1"/>
</dbReference>
<evidence type="ECO:0000256" key="5">
    <source>
        <dbReference type="ARBA" id="ARBA00023242"/>
    </source>
</evidence>
<evidence type="ECO:0000256" key="2">
    <source>
        <dbReference type="ARBA" id="ARBA00023015"/>
    </source>
</evidence>
<feature type="domain" description="Zn(2)-C6 fungal-type" evidence="7">
    <location>
        <begin position="17"/>
        <end position="46"/>
    </location>
</feature>
<dbReference type="Gene3D" id="4.10.240.10">
    <property type="entry name" value="Zn(2)-C6 fungal-type DNA-binding domain"/>
    <property type="match status" value="1"/>
</dbReference>
<keyword evidence="3" id="KW-0238">DNA-binding</keyword>
<evidence type="ECO:0000256" key="1">
    <source>
        <dbReference type="ARBA" id="ARBA00022723"/>
    </source>
</evidence>
<dbReference type="InterPro" id="IPR007219">
    <property type="entry name" value="XnlR_reg_dom"/>
</dbReference>
<dbReference type="Proteomes" id="UP000234585">
    <property type="component" value="Unassembled WGS sequence"/>
</dbReference>
<dbReference type="SUPFAM" id="SSF57701">
    <property type="entry name" value="Zn2/Cys6 DNA-binding domain"/>
    <property type="match status" value="1"/>
</dbReference>
<evidence type="ECO:0000256" key="3">
    <source>
        <dbReference type="ARBA" id="ARBA00023125"/>
    </source>
</evidence>
<dbReference type="GeneID" id="36525315"/>
<feature type="region of interest" description="Disordered" evidence="6">
    <location>
        <begin position="613"/>
        <end position="632"/>
    </location>
</feature>
<evidence type="ECO:0000256" key="4">
    <source>
        <dbReference type="ARBA" id="ARBA00023163"/>
    </source>
</evidence>
<dbReference type="AlphaFoldDB" id="A0A2I2EZV4"/>
<dbReference type="GO" id="GO:0005634">
    <property type="term" value="C:nucleus"/>
    <property type="evidence" value="ECO:0007669"/>
    <property type="project" value="TreeGrafter"/>
</dbReference>
<reference evidence="8 9" key="1">
    <citation type="submission" date="2017-12" db="EMBL/GenBank/DDBJ databases">
        <authorList>
            <consortium name="DOE Joint Genome Institute"/>
            <person name="Haridas S."/>
            <person name="Kjaerbolling I."/>
            <person name="Vesth T.C."/>
            <person name="Frisvad J.C."/>
            <person name="Nybo J.L."/>
            <person name="Theobald S."/>
            <person name="Kuo A."/>
            <person name="Bowyer P."/>
            <person name="Matsuda Y."/>
            <person name="Mondo S."/>
            <person name="Lyhne E.K."/>
            <person name="Kogle M.E."/>
            <person name="Clum A."/>
            <person name="Lipzen A."/>
            <person name="Salamov A."/>
            <person name="Ngan C.Y."/>
            <person name="Daum C."/>
            <person name="Chiniquy J."/>
            <person name="Barry K."/>
            <person name="LaButti K."/>
            <person name="Simmons B.A."/>
            <person name="Magnuson J.K."/>
            <person name="Mortensen U.H."/>
            <person name="Larsen T.O."/>
            <person name="Grigoriev I.V."/>
            <person name="Baker S.E."/>
            <person name="Andersen M.R."/>
            <person name="Nordberg H.P."/>
            <person name="Cantor M.N."/>
            <person name="Hua S.X."/>
        </authorList>
    </citation>
    <scope>NUCLEOTIDE SEQUENCE [LARGE SCALE GENOMIC DNA]</scope>
    <source>
        <strain evidence="8 9">CBS 102.13</strain>
    </source>
</reference>
<proteinExistence type="predicted"/>
<evidence type="ECO:0000256" key="6">
    <source>
        <dbReference type="SAM" id="MobiDB-lite"/>
    </source>
</evidence>
<dbReference type="Pfam" id="PF00172">
    <property type="entry name" value="Zn_clus"/>
    <property type="match status" value="1"/>
</dbReference>
<evidence type="ECO:0000313" key="9">
    <source>
        <dbReference type="Proteomes" id="UP000234585"/>
    </source>
</evidence>
<dbReference type="OrthoDB" id="4064873at2759"/>